<dbReference type="GO" id="GO:0043565">
    <property type="term" value="F:sequence-specific DNA binding"/>
    <property type="evidence" value="ECO:0007669"/>
    <property type="project" value="InterPro"/>
</dbReference>
<keyword evidence="5" id="KW-1185">Reference proteome</keyword>
<dbReference type="PROSITE" id="PS01124">
    <property type="entry name" value="HTH_ARAC_FAMILY_2"/>
    <property type="match status" value="1"/>
</dbReference>
<evidence type="ECO:0000313" key="4">
    <source>
        <dbReference type="EMBL" id="MTB93870.1"/>
    </source>
</evidence>
<dbReference type="PANTHER" id="PTHR46796:SF6">
    <property type="entry name" value="ARAC SUBFAMILY"/>
    <property type="match status" value="1"/>
</dbReference>
<dbReference type="PROSITE" id="PS00041">
    <property type="entry name" value="HTH_ARAC_FAMILY_1"/>
    <property type="match status" value="1"/>
</dbReference>
<evidence type="ECO:0000313" key="5">
    <source>
        <dbReference type="Proteomes" id="UP000433406"/>
    </source>
</evidence>
<dbReference type="GO" id="GO:0003700">
    <property type="term" value="F:DNA-binding transcription factor activity"/>
    <property type="evidence" value="ECO:0007669"/>
    <property type="project" value="InterPro"/>
</dbReference>
<dbReference type="Pfam" id="PF14525">
    <property type="entry name" value="AraC_binding_2"/>
    <property type="match status" value="1"/>
</dbReference>
<organism evidence="4 5">
    <name type="scientific">Nocardioides marmotae</name>
    <dbReference type="NCBI Taxonomy" id="2663857"/>
    <lineage>
        <taxon>Bacteria</taxon>
        <taxon>Bacillati</taxon>
        <taxon>Actinomycetota</taxon>
        <taxon>Actinomycetes</taxon>
        <taxon>Propionibacteriales</taxon>
        <taxon>Nocardioidaceae</taxon>
        <taxon>Nocardioides</taxon>
    </lineage>
</organism>
<comment type="caution">
    <text evidence="4">The sequence shown here is derived from an EMBL/GenBank/DDBJ whole genome shotgun (WGS) entry which is preliminary data.</text>
</comment>
<dbReference type="SMART" id="SM00342">
    <property type="entry name" value="HTH_ARAC"/>
    <property type="match status" value="1"/>
</dbReference>
<dbReference type="SUPFAM" id="SSF46689">
    <property type="entry name" value="Homeodomain-like"/>
    <property type="match status" value="1"/>
</dbReference>
<evidence type="ECO:0000256" key="2">
    <source>
        <dbReference type="ARBA" id="ARBA00023125"/>
    </source>
</evidence>
<dbReference type="InterPro" id="IPR035418">
    <property type="entry name" value="AraC-bd_2"/>
</dbReference>
<dbReference type="InterPro" id="IPR018062">
    <property type="entry name" value="HTH_AraC-typ_CS"/>
</dbReference>
<keyword evidence="1" id="KW-0805">Transcription regulation</keyword>
<dbReference type="Pfam" id="PF12833">
    <property type="entry name" value="HTH_18"/>
    <property type="match status" value="1"/>
</dbReference>
<sequence>MEQVTRFATRSVAGDLRVPMWEQYNESALVALECRTAPGRFVAEEVNAALGRVSLAQVSASPHAVERTVEIIDRSPCDSVLLYATIAGESSFYHRDGVLTTRPGQVVVCESDHPFMRGFSRGLRELVVKIPRRTWIDSEGARATQPRVVGSADRARVDPYVDALCRSVAQLLQVDDAGSGHEQVAEAQLIELAVAMVSGHAAVGAAPAPHLRAAQAFVDRHLRDPSLGAARIAAGVGISERQLSRVFAEAGVTVPQFVAGRRVRLARRLLERRGEEVGVADVAHAVGFTSASSFSRAFRAHAGVAPSTVRRLVGRPADDPLGTT</sequence>
<dbReference type="PANTHER" id="PTHR46796">
    <property type="entry name" value="HTH-TYPE TRANSCRIPTIONAL ACTIVATOR RHAS-RELATED"/>
    <property type="match status" value="1"/>
</dbReference>
<protein>
    <submittedName>
        <fullName evidence="4">Helix-turn-helix domain-containing protein</fullName>
    </submittedName>
</protein>
<keyword evidence="2" id="KW-0238">DNA-binding</keyword>
<accession>A0A6I3J907</accession>
<dbReference type="AlphaFoldDB" id="A0A6I3J907"/>
<dbReference type="InterPro" id="IPR009057">
    <property type="entry name" value="Homeodomain-like_sf"/>
</dbReference>
<dbReference type="InterPro" id="IPR020449">
    <property type="entry name" value="Tscrpt_reg_AraC-type_HTH"/>
</dbReference>
<reference evidence="4 5" key="1">
    <citation type="submission" date="2019-10" db="EMBL/GenBank/DDBJ databases">
        <title>Nocardioides novel species isolated from the excrement of Marmot.</title>
        <authorList>
            <person name="Zhang G."/>
        </authorList>
    </citation>
    <scope>NUCLEOTIDE SEQUENCE [LARGE SCALE GENOMIC DNA]</scope>
    <source>
        <strain evidence="5">zg-579</strain>
    </source>
</reference>
<name>A0A6I3J907_9ACTN</name>
<keyword evidence="3" id="KW-0804">Transcription</keyword>
<gene>
    <name evidence="4" type="ORF">GGQ22_02135</name>
</gene>
<dbReference type="PRINTS" id="PR00032">
    <property type="entry name" value="HTHARAC"/>
</dbReference>
<dbReference type="Gene3D" id="1.10.10.60">
    <property type="entry name" value="Homeodomain-like"/>
    <property type="match status" value="1"/>
</dbReference>
<dbReference type="InterPro" id="IPR050204">
    <property type="entry name" value="AraC_XylS_family_regulators"/>
</dbReference>
<dbReference type="RefSeq" id="WP_154613620.1">
    <property type="nucleotide sequence ID" value="NZ_CP053660.1"/>
</dbReference>
<evidence type="ECO:0000256" key="1">
    <source>
        <dbReference type="ARBA" id="ARBA00023015"/>
    </source>
</evidence>
<proteinExistence type="predicted"/>
<dbReference type="InterPro" id="IPR018060">
    <property type="entry name" value="HTH_AraC"/>
</dbReference>
<evidence type="ECO:0000256" key="3">
    <source>
        <dbReference type="ARBA" id="ARBA00023163"/>
    </source>
</evidence>
<dbReference type="Proteomes" id="UP000433406">
    <property type="component" value="Unassembled WGS sequence"/>
</dbReference>
<dbReference type="EMBL" id="WLCI01000002">
    <property type="protein sequence ID" value="MTB93870.1"/>
    <property type="molecule type" value="Genomic_DNA"/>
</dbReference>